<keyword evidence="6" id="KW-0408">Iron</keyword>
<organism evidence="8 9">
    <name type="scientific">Actinomycetospora chlora</name>
    <dbReference type="NCBI Taxonomy" id="663608"/>
    <lineage>
        <taxon>Bacteria</taxon>
        <taxon>Bacillati</taxon>
        <taxon>Actinomycetota</taxon>
        <taxon>Actinomycetes</taxon>
        <taxon>Pseudonocardiales</taxon>
        <taxon>Pseudonocardiaceae</taxon>
        <taxon>Actinomycetospora</taxon>
    </lineage>
</organism>
<evidence type="ECO:0000256" key="2">
    <source>
        <dbReference type="ARBA" id="ARBA00007825"/>
    </source>
</evidence>
<feature type="domain" description="Intradiol ring-cleavage dioxygenases" evidence="7">
    <location>
        <begin position="124"/>
        <end position="152"/>
    </location>
</feature>
<keyword evidence="5" id="KW-0560">Oxidoreductase</keyword>
<dbReference type="PANTHER" id="PTHR33711:SF7">
    <property type="entry name" value="INTRADIOL RING-CLEAVAGE DIOXYGENASES DOMAIN-CONTAINING PROTEIN-RELATED"/>
    <property type="match status" value="1"/>
</dbReference>
<evidence type="ECO:0000256" key="6">
    <source>
        <dbReference type="ARBA" id="ARBA00023004"/>
    </source>
</evidence>
<evidence type="ECO:0000313" key="9">
    <source>
        <dbReference type="Proteomes" id="UP001500928"/>
    </source>
</evidence>
<gene>
    <name evidence="8" type="ORF">GCM10023200_43130</name>
</gene>
<accession>A0ABP9BXK0</accession>
<dbReference type="Pfam" id="PF04444">
    <property type="entry name" value="Dioxygenase_N"/>
    <property type="match status" value="1"/>
</dbReference>
<dbReference type="InterPro" id="IPR015889">
    <property type="entry name" value="Intradiol_dOase_core"/>
</dbReference>
<proteinExistence type="inferred from homology"/>
<dbReference type="PROSITE" id="PS00083">
    <property type="entry name" value="INTRADIOL_DIOXYGENAS"/>
    <property type="match status" value="1"/>
</dbReference>
<protein>
    <submittedName>
        <fullName evidence="8">Hydroxyquinol 1,2-dioxygenase</fullName>
    </submittedName>
</protein>
<dbReference type="Proteomes" id="UP001500928">
    <property type="component" value="Unassembled WGS sequence"/>
</dbReference>
<evidence type="ECO:0000313" key="8">
    <source>
        <dbReference type="EMBL" id="GAA4801596.1"/>
    </source>
</evidence>
<keyword evidence="4" id="KW-0223">Dioxygenase</keyword>
<keyword evidence="9" id="KW-1185">Reference proteome</keyword>
<sequence>MSVTEEAVASFTDTPDERLRTILERVVVHLHELVREVAPTTAEWEAAIGFLTAVGAACDDTRQEFILLSDVLGVSSLVETLNGPPVGSGGTEGTVLGPFHLTASPPRALGDSIDDLGGGRRALVTGRVVDPSGDPVPGAEIDVWQCTEDGFYDVQEPGRQPAGNGRGLFHADTDGRFRFRTVVPGHYPIPTDGPVGDLLRATRRHPYRPAHVHLLVSAPGFATLTTHLFVAGSPYLDADAVFAVKEGLVVDFAPDDSEEDGMDRPFRHADVEVVLVPAVVP</sequence>
<comment type="similarity">
    <text evidence="2">Belongs to the intradiol ring-cleavage dioxygenase family.</text>
</comment>
<evidence type="ECO:0000259" key="7">
    <source>
        <dbReference type="PROSITE" id="PS00083"/>
    </source>
</evidence>
<dbReference type="PANTHER" id="PTHR33711">
    <property type="entry name" value="DIOXYGENASE, PUTATIVE (AFU_ORTHOLOGUE AFUA_2G02910)-RELATED"/>
    <property type="match status" value="1"/>
</dbReference>
<dbReference type="InterPro" id="IPR050770">
    <property type="entry name" value="Intradiol_RC_Dioxygenase"/>
</dbReference>
<comment type="caution">
    <text evidence="8">The sequence shown here is derived from an EMBL/GenBank/DDBJ whole genome shotgun (WGS) entry which is preliminary data.</text>
</comment>
<evidence type="ECO:0000256" key="1">
    <source>
        <dbReference type="ARBA" id="ARBA00001965"/>
    </source>
</evidence>
<evidence type="ECO:0000256" key="3">
    <source>
        <dbReference type="ARBA" id="ARBA00022723"/>
    </source>
</evidence>
<dbReference type="InterPro" id="IPR000627">
    <property type="entry name" value="Intradiol_dOase_C"/>
</dbReference>
<dbReference type="InterPro" id="IPR007535">
    <property type="entry name" value="Catechol_dOase_N"/>
</dbReference>
<keyword evidence="3" id="KW-0479">Metal-binding</keyword>
<name>A0ABP9BXK0_9PSEU</name>
<reference evidence="9" key="1">
    <citation type="journal article" date="2019" name="Int. J. Syst. Evol. Microbiol.">
        <title>The Global Catalogue of Microorganisms (GCM) 10K type strain sequencing project: providing services to taxonomists for standard genome sequencing and annotation.</title>
        <authorList>
            <consortium name="The Broad Institute Genomics Platform"/>
            <consortium name="The Broad Institute Genome Sequencing Center for Infectious Disease"/>
            <person name="Wu L."/>
            <person name="Ma J."/>
        </authorList>
    </citation>
    <scope>NUCLEOTIDE SEQUENCE [LARGE SCALE GENOMIC DNA]</scope>
    <source>
        <strain evidence="9">JCM 17979</strain>
    </source>
</reference>
<dbReference type="RefSeq" id="WP_345420092.1">
    <property type="nucleotide sequence ID" value="NZ_BAABHO010000040.1"/>
</dbReference>
<dbReference type="Gene3D" id="2.60.130.10">
    <property type="entry name" value="Aromatic compound dioxygenase"/>
    <property type="match status" value="1"/>
</dbReference>
<dbReference type="Pfam" id="PF00775">
    <property type="entry name" value="Dioxygenase_C"/>
    <property type="match status" value="1"/>
</dbReference>
<dbReference type="EMBL" id="BAABHO010000040">
    <property type="protein sequence ID" value="GAA4801596.1"/>
    <property type="molecule type" value="Genomic_DNA"/>
</dbReference>
<dbReference type="SUPFAM" id="SSF49482">
    <property type="entry name" value="Aromatic compound dioxygenase"/>
    <property type="match status" value="1"/>
</dbReference>
<comment type="cofactor">
    <cofactor evidence="1">
        <name>Fe(3+)</name>
        <dbReference type="ChEBI" id="CHEBI:29034"/>
    </cofactor>
</comment>
<evidence type="ECO:0000256" key="5">
    <source>
        <dbReference type="ARBA" id="ARBA00023002"/>
    </source>
</evidence>
<evidence type="ECO:0000256" key="4">
    <source>
        <dbReference type="ARBA" id="ARBA00022964"/>
    </source>
</evidence>